<reference evidence="4" key="1">
    <citation type="submission" date="2023-02" db="EMBL/GenBank/DDBJ databases">
        <title>Description and genomic characterization of Salipiger bruguierae sp. nov., isolated from the sediment of mangrove plant Bruguiera sexangula.</title>
        <authorList>
            <person name="Long M."/>
        </authorList>
    </citation>
    <scope>NUCLEOTIDE SEQUENCE</scope>
    <source>
        <strain evidence="4">H15</strain>
        <plasmid evidence="4">unnamed1</plasmid>
    </source>
</reference>
<proteinExistence type="predicted"/>
<keyword evidence="4" id="KW-0614">Plasmid</keyword>
<accession>A0AAU8AR32</accession>
<evidence type="ECO:0000256" key="1">
    <source>
        <dbReference type="ARBA" id="ARBA00022676"/>
    </source>
</evidence>
<dbReference type="PANTHER" id="PTHR12526">
    <property type="entry name" value="GLYCOSYLTRANSFERASE"/>
    <property type="match status" value="1"/>
</dbReference>
<keyword evidence="1 4" id="KW-0328">Glycosyltransferase</keyword>
<feature type="domain" description="Glycosyltransferase subfamily 4-like N-terminal" evidence="3">
    <location>
        <begin position="26"/>
        <end position="164"/>
    </location>
</feature>
<dbReference type="RefSeq" id="WP_353475862.1">
    <property type="nucleotide sequence ID" value="NZ_CP123386.1"/>
</dbReference>
<evidence type="ECO:0000313" key="4">
    <source>
        <dbReference type="EMBL" id="XCC96971.1"/>
    </source>
</evidence>
<dbReference type="AlphaFoldDB" id="A0AAU8AR32"/>
<dbReference type="Pfam" id="PF13692">
    <property type="entry name" value="Glyco_trans_1_4"/>
    <property type="match status" value="1"/>
</dbReference>
<dbReference type="PANTHER" id="PTHR12526:SF510">
    <property type="entry name" value="D-INOSITOL 3-PHOSPHATE GLYCOSYLTRANSFERASE"/>
    <property type="match status" value="1"/>
</dbReference>
<keyword evidence="2 4" id="KW-0808">Transferase</keyword>
<dbReference type="Pfam" id="PF13439">
    <property type="entry name" value="Glyco_transf_4"/>
    <property type="match status" value="1"/>
</dbReference>
<dbReference type="GO" id="GO:0016757">
    <property type="term" value="F:glycosyltransferase activity"/>
    <property type="evidence" value="ECO:0007669"/>
    <property type="project" value="UniProtKB-KW"/>
</dbReference>
<evidence type="ECO:0000256" key="2">
    <source>
        <dbReference type="ARBA" id="ARBA00022679"/>
    </source>
</evidence>
<gene>
    <name evidence="4" type="ORF">PVT71_23060</name>
</gene>
<dbReference type="Gene3D" id="3.40.50.2000">
    <property type="entry name" value="Glycogen Phosphorylase B"/>
    <property type="match status" value="2"/>
</dbReference>
<dbReference type="SUPFAM" id="SSF53756">
    <property type="entry name" value="UDP-Glycosyltransferase/glycogen phosphorylase"/>
    <property type="match status" value="1"/>
</dbReference>
<dbReference type="EC" id="2.4.-.-" evidence="4"/>
<geneLocation type="plasmid" evidence="4">
    <name>unnamed1</name>
</geneLocation>
<organism evidence="4">
    <name type="scientific">Alloyangia sp. H15</name>
    <dbReference type="NCBI Taxonomy" id="3029062"/>
    <lineage>
        <taxon>Bacteria</taxon>
        <taxon>Pseudomonadati</taxon>
        <taxon>Pseudomonadota</taxon>
        <taxon>Alphaproteobacteria</taxon>
        <taxon>Rhodobacterales</taxon>
        <taxon>Roseobacteraceae</taxon>
        <taxon>Alloyangia</taxon>
    </lineage>
</organism>
<dbReference type="EMBL" id="CP123386">
    <property type="protein sequence ID" value="XCC96971.1"/>
    <property type="molecule type" value="Genomic_DNA"/>
</dbReference>
<protein>
    <submittedName>
        <fullName evidence="4">Glycosyltransferase family 4 protein</fullName>
        <ecNumber evidence="4">2.4.-.-</ecNumber>
    </submittedName>
</protein>
<dbReference type="InterPro" id="IPR028098">
    <property type="entry name" value="Glyco_trans_4-like_N"/>
</dbReference>
<dbReference type="CDD" id="cd03801">
    <property type="entry name" value="GT4_PimA-like"/>
    <property type="match status" value="1"/>
</dbReference>
<sequence length="375" mass="40409">MKIVLLASEPVDYAIAYANGVGEHAEVTMFVPQRLYADLAQWISPGIDLRLIDWPRTRSLRNPKFVVSLAMRIRRERPDAVHLLSNTTLWLNALAPLLKGIPLVVTVHDVDVHPGDRDTLRLPVWASRMMARQAGAVVVHGRSLRAAAAARLGLPDARLHVLPHPSILRYADLARELGLTRAEEPPGFRVLCFGRLYAYKGLADLVRAEALLAGALPGLAITIAGRGDDPAELEPLMGDPAAYDIRHRFIPDAEVAELFTDADLVVLPYTEASQSGVLHVAAAFGRPVVATDVGELRSTVEANGLGVIVPPSDPARLAGAILELAEDPARLAALGARSLRWAERTIAPDAVGAMATSLYGSITRVEPSLAESTHR</sequence>
<name>A0AAU8AR32_9RHOB</name>
<evidence type="ECO:0000259" key="3">
    <source>
        <dbReference type="Pfam" id="PF13439"/>
    </source>
</evidence>